<keyword evidence="3 5" id="KW-0067">ATP-binding</keyword>
<organism evidence="5">
    <name type="scientific">Ammonifex degensii</name>
    <dbReference type="NCBI Taxonomy" id="42838"/>
    <lineage>
        <taxon>Bacteria</taxon>
        <taxon>Bacillati</taxon>
        <taxon>Bacillota</taxon>
        <taxon>Clostridia</taxon>
        <taxon>Thermoanaerobacterales</taxon>
        <taxon>Thermoanaerobacteraceae</taxon>
        <taxon>Ammonifex</taxon>
    </lineage>
</organism>
<evidence type="ECO:0000259" key="4">
    <source>
        <dbReference type="Pfam" id="PF00005"/>
    </source>
</evidence>
<keyword evidence="2" id="KW-0547">Nucleotide-binding</keyword>
<evidence type="ECO:0000256" key="3">
    <source>
        <dbReference type="ARBA" id="ARBA00022840"/>
    </source>
</evidence>
<gene>
    <name evidence="5" type="ORF">ENQ34_04210</name>
</gene>
<dbReference type="GO" id="GO:0005524">
    <property type="term" value="F:ATP binding"/>
    <property type="evidence" value="ECO:0007669"/>
    <property type="project" value="UniProtKB-KW"/>
</dbReference>
<dbReference type="AlphaFoldDB" id="A0A7C2E2P3"/>
<reference evidence="5" key="1">
    <citation type="journal article" date="2020" name="mSystems">
        <title>Genome- and Community-Level Interaction Insights into Carbon Utilization and Element Cycling Functions of Hydrothermarchaeota in Hydrothermal Sediment.</title>
        <authorList>
            <person name="Zhou Z."/>
            <person name="Liu Y."/>
            <person name="Xu W."/>
            <person name="Pan J."/>
            <person name="Luo Z.H."/>
            <person name="Li M."/>
        </authorList>
    </citation>
    <scope>NUCLEOTIDE SEQUENCE [LARGE SCALE GENOMIC DNA]</scope>
    <source>
        <strain evidence="5">SpSt-300</strain>
    </source>
</reference>
<keyword evidence="1" id="KW-0813">Transport</keyword>
<name>A0A7C2E2P3_9THEO</name>
<dbReference type="PANTHER" id="PTHR45772">
    <property type="entry name" value="CONSERVED COMPONENT OF ABC TRANSPORTER FOR NATURAL AMINO ACIDS-RELATED"/>
    <property type="match status" value="1"/>
</dbReference>
<evidence type="ECO:0000256" key="1">
    <source>
        <dbReference type="ARBA" id="ARBA00022448"/>
    </source>
</evidence>
<dbReference type="InterPro" id="IPR027417">
    <property type="entry name" value="P-loop_NTPase"/>
</dbReference>
<evidence type="ECO:0000313" key="5">
    <source>
        <dbReference type="EMBL" id="HEL65866.1"/>
    </source>
</evidence>
<accession>A0A7C2E2P3</accession>
<dbReference type="GO" id="GO:0005886">
    <property type="term" value="C:plasma membrane"/>
    <property type="evidence" value="ECO:0007669"/>
    <property type="project" value="TreeGrafter"/>
</dbReference>
<dbReference type="EMBL" id="DSMU01000266">
    <property type="protein sequence ID" value="HEL65866.1"/>
    <property type="molecule type" value="Genomic_DNA"/>
</dbReference>
<dbReference type="Gene3D" id="3.40.50.300">
    <property type="entry name" value="P-loop containing nucleotide triphosphate hydrolases"/>
    <property type="match status" value="1"/>
</dbReference>
<evidence type="ECO:0000256" key="2">
    <source>
        <dbReference type="ARBA" id="ARBA00022741"/>
    </source>
</evidence>
<proteinExistence type="predicted"/>
<dbReference type="InterPro" id="IPR051120">
    <property type="entry name" value="ABC_AA/LPS_Transport"/>
</dbReference>
<sequence length="161" mass="17218">MLTVERLTLRFAGITAVHALSFSVRAGELLGIIGPNGAGKTSVLNAISGFYHPQEGRIVLFGRDITRLPPPCVCCIIKKKSPTKTSTGKSAVKRFAHQPGWGGGCCSIFTLFSRKRGKSVSSKTGPFVSNLVPSRLVPVIKLVLFSVRMTTLAILSCSSAW</sequence>
<comment type="caution">
    <text evidence="5">The sequence shown here is derived from an EMBL/GenBank/DDBJ whole genome shotgun (WGS) entry which is preliminary data.</text>
</comment>
<protein>
    <submittedName>
        <fullName evidence="5">ATP-binding cassette domain-containing protein</fullName>
    </submittedName>
</protein>
<dbReference type="GO" id="GO:0016887">
    <property type="term" value="F:ATP hydrolysis activity"/>
    <property type="evidence" value="ECO:0007669"/>
    <property type="project" value="InterPro"/>
</dbReference>
<dbReference type="InterPro" id="IPR003439">
    <property type="entry name" value="ABC_transporter-like_ATP-bd"/>
</dbReference>
<dbReference type="Pfam" id="PF00005">
    <property type="entry name" value="ABC_tran"/>
    <property type="match status" value="1"/>
</dbReference>
<dbReference type="SUPFAM" id="SSF52540">
    <property type="entry name" value="P-loop containing nucleoside triphosphate hydrolases"/>
    <property type="match status" value="1"/>
</dbReference>
<feature type="domain" description="ABC transporter" evidence="4">
    <location>
        <begin position="18"/>
        <end position="72"/>
    </location>
</feature>